<reference evidence="5" key="1">
    <citation type="journal article" date="2021" name="Environ. Microbiol.">
        <title>Cryptic niche differentiation of novel sediment ecotypes of Rugeria pomeroyi correlates with nitrate respiration.</title>
        <authorList>
            <person name="Lin X."/>
            <person name="McNichol J."/>
            <person name="Chu X."/>
            <person name="Qian Y."/>
            <person name="Luo H."/>
        </authorList>
    </citation>
    <scope>NUCLEOTIDE SEQUENCE</scope>
    <source>
        <strain evidence="5">SZCCDBB064</strain>
    </source>
</reference>
<keyword evidence="2" id="KW-0238">DNA-binding</keyword>
<dbReference type="EMBL" id="JAGQAF010000029">
    <property type="protein sequence ID" value="MCE8540244.1"/>
    <property type="molecule type" value="Genomic_DNA"/>
</dbReference>
<dbReference type="AlphaFoldDB" id="A0A9Q3WRT6"/>
<keyword evidence="1" id="KW-0805">Transcription regulation</keyword>
<dbReference type="PANTHER" id="PTHR47894">
    <property type="entry name" value="HTH-TYPE TRANSCRIPTIONAL REGULATOR GADX"/>
    <property type="match status" value="1"/>
</dbReference>
<dbReference type="PROSITE" id="PS01124">
    <property type="entry name" value="HTH_ARAC_FAMILY_2"/>
    <property type="match status" value="1"/>
</dbReference>
<dbReference type="Pfam" id="PF12833">
    <property type="entry name" value="HTH_18"/>
    <property type="match status" value="1"/>
</dbReference>
<dbReference type="Gene3D" id="1.10.10.60">
    <property type="entry name" value="Homeodomain-like"/>
    <property type="match status" value="1"/>
</dbReference>
<dbReference type="SMART" id="SM00342">
    <property type="entry name" value="HTH_ARAC"/>
    <property type="match status" value="1"/>
</dbReference>
<dbReference type="InterPro" id="IPR009057">
    <property type="entry name" value="Homeodomain-like_sf"/>
</dbReference>
<keyword evidence="3" id="KW-0804">Transcription</keyword>
<dbReference type="InterPro" id="IPR032687">
    <property type="entry name" value="AraC-type_N"/>
</dbReference>
<proteinExistence type="predicted"/>
<evidence type="ECO:0000313" key="6">
    <source>
        <dbReference type="Proteomes" id="UP000813672"/>
    </source>
</evidence>
<evidence type="ECO:0000313" key="5">
    <source>
        <dbReference type="EMBL" id="MCE8540244.1"/>
    </source>
</evidence>
<dbReference type="RefSeq" id="WP_234222151.1">
    <property type="nucleotide sequence ID" value="NZ_JAGQAF010000029.1"/>
</dbReference>
<dbReference type="Pfam" id="PF12625">
    <property type="entry name" value="Arabinose_bd"/>
    <property type="match status" value="1"/>
</dbReference>
<dbReference type="InterPro" id="IPR018060">
    <property type="entry name" value="HTH_AraC"/>
</dbReference>
<dbReference type="GO" id="GO:0000976">
    <property type="term" value="F:transcription cis-regulatory region binding"/>
    <property type="evidence" value="ECO:0007669"/>
    <property type="project" value="TreeGrafter"/>
</dbReference>
<organism evidence="5 6">
    <name type="scientific">Ruegeria pomeroyi</name>
    <dbReference type="NCBI Taxonomy" id="89184"/>
    <lineage>
        <taxon>Bacteria</taxon>
        <taxon>Pseudomonadati</taxon>
        <taxon>Pseudomonadota</taxon>
        <taxon>Alphaproteobacteria</taxon>
        <taxon>Rhodobacterales</taxon>
        <taxon>Roseobacteraceae</taxon>
        <taxon>Ruegeria</taxon>
    </lineage>
</organism>
<dbReference type="GO" id="GO:0003700">
    <property type="term" value="F:DNA-binding transcription factor activity"/>
    <property type="evidence" value="ECO:0007669"/>
    <property type="project" value="InterPro"/>
</dbReference>
<evidence type="ECO:0000256" key="3">
    <source>
        <dbReference type="ARBA" id="ARBA00023163"/>
    </source>
</evidence>
<dbReference type="SUPFAM" id="SSF46689">
    <property type="entry name" value="Homeodomain-like"/>
    <property type="match status" value="1"/>
</dbReference>
<evidence type="ECO:0000256" key="1">
    <source>
        <dbReference type="ARBA" id="ARBA00023015"/>
    </source>
</evidence>
<feature type="domain" description="HTH araC/xylS-type" evidence="4">
    <location>
        <begin position="233"/>
        <end position="331"/>
    </location>
</feature>
<accession>A0A9Q3WRT6</accession>
<name>A0A9Q3WRT6_9RHOB</name>
<gene>
    <name evidence="5" type="ORF">KBY27_22495</name>
</gene>
<evidence type="ECO:0000256" key="2">
    <source>
        <dbReference type="ARBA" id="ARBA00023125"/>
    </source>
</evidence>
<dbReference type="GO" id="GO:0005829">
    <property type="term" value="C:cytosol"/>
    <property type="evidence" value="ECO:0007669"/>
    <property type="project" value="TreeGrafter"/>
</dbReference>
<comment type="caution">
    <text evidence="5">The sequence shown here is derived from an EMBL/GenBank/DDBJ whole genome shotgun (WGS) entry which is preliminary data.</text>
</comment>
<protein>
    <submittedName>
        <fullName evidence="5">AraC family transcriptional regulator</fullName>
    </submittedName>
</protein>
<dbReference type="PANTHER" id="PTHR47894:SF4">
    <property type="entry name" value="HTH-TYPE TRANSCRIPTIONAL REGULATOR GADX"/>
    <property type="match status" value="1"/>
</dbReference>
<sequence length="339" mass="37048">MKAEMTQRAGVLSELPAILREHGVNVASVFDGSGIDPTALSPGTRVPFDALLSLLHKASQATSCPHLGLLVGLRFTFEIHGAIGQLMLSASNVREAFGDFVTWQPGYSSGAIVYLNRFGDEYAIGYGSYAASAPGSRVLYDAIIGVGVQMLRLLTKGAVKPVEVHFSHRRPQNPAEYSRLLNLPIRYNEHRTCLIIDAEGMLSPLPSADLEARRILLAEVKRTRSETAQDMSTRTRHALRDILQVGKPTLSGVASEMGIHPRTLERRLTEEGQTFGALRDEVRFLVARELLELTDIPVGEIGALLAFASPSVFADSFRRISCTSPSAWRARAPEIWALT</sequence>
<dbReference type="Proteomes" id="UP000813672">
    <property type="component" value="Unassembled WGS sequence"/>
</dbReference>
<evidence type="ECO:0000259" key="4">
    <source>
        <dbReference type="PROSITE" id="PS01124"/>
    </source>
</evidence>